<evidence type="ECO:0000313" key="9">
    <source>
        <dbReference type="Proteomes" id="UP000816034"/>
    </source>
</evidence>
<evidence type="ECO:0000256" key="6">
    <source>
        <dbReference type="SAM" id="MobiDB-lite"/>
    </source>
</evidence>
<evidence type="ECO:0000256" key="2">
    <source>
        <dbReference type="ARBA" id="ARBA00022884"/>
    </source>
</evidence>
<dbReference type="CDD" id="cd12307">
    <property type="entry name" value="RRM_NIFK_like"/>
    <property type="match status" value="1"/>
</dbReference>
<gene>
    <name evidence="8" type="ORF">C9374_009470</name>
</gene>
<reference evidence="8 9" key="1">
    <citation type="journal article" date="2018" name="BMC Genomics">
        <title>The genome of Naegleria lovaniensis, the basis for a comparative approach to unravel pathogenicity factors of the human pathogenic amoeba N. fowleri.</title>
        <authorList>
            <person name="Liechti N."/>
            <person name="Schurch N."/>
            <person name="Bruggmann R."/>
            <person name="Wittwer M."/>
        </authorList>
    </citation>
    <scope>NUCLEOTIDE SEQUENCE [LARGE SCALE GENOMIC DNA]</scope>
    <source>
        <strain evidence="8 9">ATCC 30569</strain>
    </source>
</reference>
<dbReference type="RefSeq" id="XP_044554787.1">
    <property type="nucleotide sequence ID" value="XM_044699661.1"/>
</dbReference>
<dbReference type="Pfam" id="PF00076">
    <property type="entry name" value="RRM_1"/>
    <property type="match status" value="1"/>
</dbReference>
<dbReference type="GeneID" id="68101924"/>
<evidence type="ECO:0000259" key="7">
    <source>
        <dbReference type="PROSITE" id="PS50102"/>
    </source>
</evidence>
<dbReference type="PROSITE" id="PS50102">
    <property type="entry name" value="RRM"/>
    <property type="match status" value="1"/>
</dbReference>
<dbReference type="InterPro" id="IPR035979">
    <property type="entry name" value="RBD_domain_sf"/>
</dbReference>
<sequence length="295" mass="34120">MPASTTASSTPSLKDKLRDLKQKQQTLNVQEQEYKDKKEQEEVEEIKKDVMMAFDDSSDEEEEELEEEVVQDSTKTEEEDTIEEDRVPHFQAKKEEAVNRIATIFENLKQSRLSSSDSNKQSSTSSSNDIVDFSNTNRTFVIKRLPHGFYEEEITKFFSQVGTVLNVRIPKSKKTGHPLFKAYVQMEDPEIAQMIVETFDYYLLNDRVIRVSMLDGDNPVARQKQIFKFKKEDSTSELLAHGEAAKLKKQQKLFSGFARNDASKIVKKSKKNKKDYLRKIRNKLQKKINESVSSK</sequence>
<evidence type="ECO:0000256" key="3">
    <source>
        <dbReference type="ARBA" id="ARBA00023242"/>
    </source>
</evidence>
<dbReference type="Proteomes" id="UP000816034">
    <property type="component" value="Unassembled WGS sequence"/>
</dbReference>
<dbReference type="InterPro" id="IPR000504">
    <property type="entry name" value="RRM_dom"/>
</dbReference>
<comment type="caution">
    <text evidence="8">The sequence shown here is derived from an EMBL/GenBank/DDBJ whole genome shotgun (WGS) entry which is preliminary data.</text>
</comment>
<evidence type="ECO:0000256" key="5">
    <source>
        <dbReference type="SAM" id="Coils"/>
    </source>
</evidence>
<dbReference type="SUPFAM" id="SSF54928">
    <property type="entry name" value="RNA-binding domain, RBD"/>
    <property type="match status" value="1"/>
</dbReference>
<name>A0AA88H1C2_NAELO</name>
<dbReference type="SMART" id="SM00360">
    <property type="entry name" value="RRM"/>
    <property type="match status" value="1"/>
</dbReference>
<keyword evidence="2 4" id="KW-0694">RNA-binding</keyword>
<evidence type="ECO:0000256" key="1">
    <source>
        <dbReference type="ARBA" id="ARBA00004604"/>
    </source>
</evidence>
<accession>A0AA88H1C2</accession>
<comment type="subcellular location">
    <subcellularLocation>
        <location evidence="1">Nucleus</location>
        <location evidence="1">Nucleolus</location>
    </subcellularLocation>
</comment>
<feature type="region of interest" description="Disordered" evidence="6">
    <location>
        <begin position="53"/>
        <end position="82"/>
    </location>
</feature>
<organism evidence="8 9">
    <name type="scientific">Naegleria lovaniensis</name>
    <name type="common">Amoeba</name>
    <dbReference type="NCBI Taxonomy" id="51637"/>
    <lineage>
        <taxon>Eukaryota</taxon>
        <taxon>Discoba</taxon>
        <taxon>Heterolobosea</taxon>
        <taxon>Tetramitia</taxon>
        <taxon>Eutetramitia</taxon>
        <taxon>Vahlkampfiidae</taxon>
        <taxon>Naegleria</taxon>
    </lineage>
</organism>
<feature type="domain" description="RRM" evidence="7">
    <location>
        <begin position="138"/>
        <end position="216"/>
    </location>
</feature>
<dbReference type="EMBL" id="PYSW02000003">
    <property type="protein sequence ID" value="KAG2392893.1"/>
    <property type="molecule type" value="Genomic_DNA"/>
</dbReference>
<dbReference type="PANTHER" id="PTHR46754">
    <property type="entry name" value="MKI67 FHA DOMAIN-INTERACTING NUCLEOLAR PHOSPHOPROTEIN"/>
    <property type="match status" value="1"/>
</dbReference>
<dbReference type="InterPro" id="IPR012677">
    <property type="entry name" value="Nucleotide-bd_a/b_plait_sf"/>
</dbReference>
<keyword evidence="5" id="KW-0175">Coiled coil</keyword>
<feature type="compositionally biased region" description="Acidic residues" evidence="6">
    <location>
        <begin position="56"/>
        <end position="70"/>
    </location>
</feature>
<dbReference type="AlphaFoldDB" id="A0AA88H1C2"/>
<evidence type="ECO:0000256" key="4">
    <source>
        <dbReference type="PROSITE-ProRule" id="PRU00176"/>
    </source>
</evidence>
<keyword evidence="9" id="KW-1185">Reference proteome</keyword>
<dbReference type="GO" id="GO:0003723">
    <property type="term" value="F:RNA binding"/>
    <property type="evidence" value="ECO:0007669"/>
    <property type="project" value="UniProtKB-UniRule"/>
</dbReference>
<feature type="coiled-coil region" evidence="5">
    <location>
        <begin position="13"/>
        <end position="49"/>
    </location>
</feature>
<keyword evidence="3" id="KW-0539">Nucleus</keyword>
<evidence type="ECO:0000313" key="8">
    <source>
        <dbReference type="EMBL" id="KAG2392893.1"/>
    </source>
</evidence>
<dbReference type="Gene3D" id="3.30.70.330">
    <property type="match status" value="1"/>
</dbReference>
<proteinExistence type="predicted"/>
<dbReference type="GO" id="GO:0005730">
    <property type="term" value="C:nucleolus"/>
    <property type="evidence" value="ECO:0007669"/>
    <property type="project" value="UniProtKB-SubCell"/>
</dbReference>
<protein>
    <recommendedName>
        <fullName evidence="7">RRM domain-containing protein</fullName>
    </recommendedName>
</protein>